<keyword evidence="2" id="KW-1185">Reference proteome</keyword>
<dbReference type="Proteomes" id="UP000288096">
    <property type="component" value="Unassembled WGS sequence"/>
</dbReference>
<evidence type="ECO:0000313" key="1">
    <source>
        <dbReference type="EMBL" id="GBC59313.1"/>
    </source>
</evidence>
<dbReference type="EMBL" id="BEXT01000001">
    <property type="protein sequence ID" value="GBC59313.1"/>
    <property type="molecule type" value="Genomic_DNA"/>
</dbReference>
<reference evidence="2" key="2">
    <citation type="submission" date="2019-01" db="EMBL/GenBank/DDBJ databases">
        <title>Genome sequence of Desulfonema ishimotonii strain Tokyo 01.</title>
        <authorList>
            <person name="Fukui M."/>
        </authorList>
    </citation>
    <scope>NUCLEOTIDE SEQUENCE [LARGE SCALE GENOMIC DNA]</scope>
    <source>
        <strain evidence="2">Tokyo 01</strain>
    </source>
</reference>
<proteinExistence type="predicted"/>
<dbReference type="AlphaFoldDB" id="A0A401FQS3"/>
<accession>A0A401FQS3</accession>
<dbReference type="OrthoDB" id="5509294at2"/>
<name>A0A401FQS3_9BACT</name>
<sequence>MGKTRQANGHKSLERFSARQLQMVNDAVSTAEELVCNFYKMSASQWLRLRYDVKTLADLRPDEIVYGPFAQVIRYEARRKDASLGSSAYDFYQICLQDHAILPALNRFPGLATFPFVLYVVTHELIHIVRFFKFLQHFDASPDERLAEEVRVHERTHEILGSVQVPGIKEVLGFYRQWCKKCEPVDALREY</sequence>
<dbReference type="RefSeq" id="WP_124326833.1">
    <property type="nucleotide sequence ID" value="NZ_BEXT01000001.1"/>
</dbReference>
<organism evidence="1 2">
    <name type="scientific">Desulfonema ishimotonii</name>
    <dbReference type="NCBI Taxonomy" id="45657"/>
    <lineage>
        <taxon>Bacteria</taxon>
        <taxon>Pseudomonadati</taxon>
        <taxon>Thermodesulfobacteriota</taxon>
        <taxon>Desulfobacteria</taxon>
        <taxon>Desulfobacterales</taxon>
        <taxon>Desulfococcaceae</taxon>
        <taxon>Desulfonema</taxon>
    </lineage>
</organism>
<evidence type="ECO:0000313" key="2">
    <source>
        <dbReference type="Proteomes" id="UP000288096"/>
    </source>
</evidence>
<protein>
    <submittedName>
        <fullName evidence="1">Uncharacterized protein</fullName>
    </submittedName>
</protein>
<reference evidence="2" key="1">
    <citation type="submission" date="2017-11" db="EMBL/GenBank/DDBJ databases">
        <authorList>
            <person name="Watanabe M."/>
            <person name="Kojima H."/>
        </authorList>
    </citation>
    <scope>NUCLEOTIDE SEQUENCE [LARGE SCALE GENOMIC DNA]</scope>
    <source>
        <strain evidence="2">Tokyo 01</strain>
    </source>
</reference>
<comment type="caution">
    <text evidence="1">The sequence shown here is derived from an EMBL/GenBank/DDBJ whole genome shotgun (WGS) entry which is preliminary data.</text>
</comment>
<gene>
    <name evidence="1" type="ORF">DENIS_0250</name>
</gene>